<sequence>MAEKKAEMTVREAGQKGGSTTKERYGEGFYEEIGKKGGKIGGKKGGTTTKQRYGEGFYEEIGKKGGQKVRELIARGKAALEKEK</sequence>
<dbReference type="AlphaFoldDB" id="H8I8Y9"/>
<feature type="region of interest" description="Disordered" evidence="1">
    <location>
        <begin position="1"/>
        <end position="25"/>
    </location>
</feature>
<dbReference type="eggNOG" id="arCOG10926">
    <property type="taxonomic scope" value="Archaea"/>
</dbReference>
<dbReference type="HOGENOM" id="CLU_2581397_0_0_2"/>
<gene>
    <name evidence="2" type="ordered locus">Mtc_1716</name>
</gene>
<dbReference type="RefSeq" id="WP_014406291.1">
    <property type="nucleotide sequence ID" value="NC_017034.1"/>
</dbReference>
<dbReference type="Proteomes" id="UP000005233">
    <property type="component" value="Chromosome"/>
</dbReference>
<dbReference type="KEGG" id="mez:Mtc_1716"/>
<evidence type="ECO:0000313" key="2">
    <source>
        <dbReference type="EMBL" id="AFD00460.1"/>
    </source>
</evidence>
<protein>
    <recommendedName>
        <fullName evidence="4">Small hydrophilic plant seed protein</fullName>
    </recommendedName>
</protein>
<dbReference type="EMBL" id="CP003243">
    <property type="protein sequence ID" value="AFD00460.1"/>
    <property type="molecule type" value="Genomic_DNA"/>
</dbReference>
<evidence type="ECO:0000256" key="1">
    <source>
        <dbReference type="SAM" id="MobiDB-lite"/>
    </source>
</evidence>
<evidence type="ECO:0000313" key="3">
    <source>
        <dbReference type="Proteomes" id="UP000005233"/>
    </source>
</evidence>
<proteinExistence type="predicted"/>
<organism evidence="2 3">
    <name type="scientific">Methanocella conradii (strain DSM 24694 / JCM 17849 / CGMCC 1.5162 / HZ254)</name>
    <dbReference type="NCBI Taxonomy" id="1041930"/>
    <lineage>
        <taxon>Archaea</taxon>
        <taxon>Methanobacteriati</taxon>
        <taxon>Methanobacteriota</taxon>
        <taxon>Stenosarchaea group</taxon>
        <taxon>Methanomicrobia</taxon>
        <taxon>Methanocellales</taxon>
        <taxon>Methanocellaceae</taxon>
        <taxon>Methanocella</taxon>
    </lineage>
</organism>
<dbReference type="GeneID" id="11971856"/>
<reference evidence="2 3" key="1">
    <citation type="journal article" date="2012" name="J. Bacteriol.">
        <title>Complete genome sequence of a thermophilic methanogen, Methanocella conradii HZ254, isolated from Chinese rice field soil.</title>
        <authorList>
            <person name="Lu Z."/>
            <person name="Lu Y."/>
        </authorList>
    </citation>
    <scope>NUCLEOTIDE SEQUENCE [LARGE SCALE GENOMIC DNA]</scope>
    <source>
        <strain evidence="3">DSM 24694 / JCM 17849 / CGMCC 1.5162 / HZ254</strain>
    </source>
</reference>
<keyword evidence="3" id="KW-1185">Reference proteome</keyword>
<evidence type="ECO:0008006" key="4">
    <source>
        <dbReference type="Google" id="ProtNLM"/>
    </source>
</evidence>
<name>H8I8Y9_METCZ</name>
<accession>H8I8Y9</accession>
<feature type="compositionally biased region" description="Basic and acidic residues" evidence="1">
    <location>
        <begin position="1"/>
        <end position="14"/>
    </location>
</feature>
<dbReference type="OrthoDB" id="147250at2157"/>